<dbReference type="Proteomes" id="UP001054857">
    <property type="component" value="Unassembled WGS sequence"/>
</dbReference>
<keyword evidence="2" id="KW-1185">Reference proteome</keyword>
<feature type="non-terminal residue" evidence="1">
    <location>
        <position position="1"/>
    </location>
</feature>
<evidence type="ECO:0000313" key="2">
    <source>
        <dbReference type="Proteomes" id="UP001054857"/>
    </source>
</evidence>
<name>A0AAD3HJT3_9CHLO</name>
<dbReference type="AlphaFoldDB" id="A0AAD3HJT3"/>
<evidence type="ECO:0000313" key="1">
    <source>
        <dbReference type="EMBL" id="GFR43417.1"/>
    </source>
</evidence>
<gene>
    <name evidence="1" type="ORF">Agub_g4498</name>
</gene>
<accession>A0AAD3HJT3</accession>
<protein>
    <submittedName>
        <fullName evidence="1">Uncharacterized protein</fullName>
    </submittedName>
</protein>
<proteinExistence type="predicted"/>
<sequence length="332" mass="33589">GGCTALAVLPLAGGLKCPGALLLGHSAPLGPMLQQSWLATLLPLLSLFLSETPLQRTLSLVERVVEAGSLSGLAFAVVSELGDVFEWCHREEVEARLVMLGAEGDTATVYSKACPPSSATAAAAAGPSFIEERNSARSGASMSLLTARSGAVSLPDESPLVVGTHMSLDNTLTKRCLSGRQRLLFVADVMQALKLYGEPWKDIFFDNAAVVTPCWVLAAPLVQEGRKLGAVIWLSSTRVNSDVLMRTASICASPIIHAITRAAALHRLGTTGLSAAGGGGGGGLPSASSGLLARLPSAAGQGLHSGGGGLGRGLSLGMGGEANGMGAAATAG</sequence>
<dbReference type="EMBL" id="BMAR01000005">
    <property type="protein sequence ID" value="GFR43417.1"/>
    <property type="molecule type" value="Genomic_DNA"/>
</dbReference>
<feature type="non-terminal residue" evidence="1">
    <location>
        <position position="332"/>
    </location>
</feature>
<comment type="caution">
    <text evidence="1">The sequence shown here is derived from an EMBL/GenBank/DDBJ whole genome shotgun (WGS) entry which is preliminary data.</text>
</comment>
<reference evidence="1 2" key="1">
    <citation type="journal article" date="2021" name="Sci. Rep.">
        <title>Genome sequencing of the multicellular alga Astrephomene provides insights into convergent evolution of germ-soma differentiation.</title>
        <authorList>
            <person name="Yamashita S."/>
            <person name="Yamamoto K."/>
            <person name="Matsuzaki R."/>
            <person name="Suzuki S."/>
            <person name="Yamaguchi H."/>
            <person name="Hirooka S."/>
            <person name="Minakuchi Y."/>
            <person name="Miyagishima S."/>
            <person name="Kawachi M."/>
            <person name="Toyoda A."/>
            <person name="Nozaki H."/>
        </authorList>
    </citation>
    <scope>NUCLEOTIDE SEQUENCE [LARGE SCALE GENOMIC DNA]</scope>
    <source>
        <strain evidence="1 2">NIES-4017</strain>
    </source>
</reference>
<organism evidence="1 2">
    <name type="scientific">Astrephomene gubernaculifera</name>
    <dbReference type="NCBI Taxonomy" id="47775"/>
    <lineage>
        <taxon>Eukaryota</taxon>
        <taxon>Viridiplantae</taxon>
        <taxon>Chlorophyta</taxon>
        <taxon>core chlorophytes</taxon>
        <taxon>Chlorophyceae</taxon>
        <taxon>CS clade</taxon>
        <taxon>Chlamydomonadales</taxon>
        <taxon>Astrephomenaceae</taxon>
        <taxon>Astrephomene</taxon>
    </lineage>
</organism>